<accession>A0A2N9Y5A4</accession>
<dbReference type="Proteomes" id="UP000231094">
    <property type="component" value="Unassembled WGS sequence"/>
</dbReference>
<evidence type="ECO:0000313" key="3">
    <source>
        <dbReference type="Proteomes" id="UP000231094"/>
    </source>
</evidence>
<dbReference type="AlphaFoldDB" id="A0A2N9Y5A4"/>
<name>A0A2N9Y5A4_9NEIS</name>
<feature type="transmembrane region" description="Helical" evidence="1">
    <location>
        <begin position="15"/>
        <end position="34"/>
    </location>
</feature>
<reference evidence="2 3" key="1">
    <citation type="journal article" date="2017" name="MBio">
        <title>Type VI secretion-mediated competition in the bee gut microbiome.</title>
        <authorList>
            <person name="Steele M.I."/>
            <person name="Kwong W.K."/>
            <person name="Powell J.E."/>
            <person name="Whiteley M."/>
            <person name="Moran N.A."/>
        </authorList>
    </citation>
    <scope>NUCLEOTIDE SEQUENCE [LARGE SCALE GENOMIC DNA]</scope>
    <source>
        <strain evidence="2 3">PEB0171</strain>
    </source>
</reference>
<proteinExistence type="predicted"/>
<gene>
    <name evidence="2" type="ORF">BHC47_00005</name>
</gene>
<keyword evidence="1" id="KW-1133">Transmembrane helix</keyword>
<evidence type="ECO:0000313" key="2">
    <source>
        <dbReference type="EMBL" id="PIT63634.1"/>
    </source>
</evidence>
<evidence type="ECO:0000256" key="1">
    <source>
        <dbReference type="SAM" id="Phobius"/>
    </source>
</evidence>
<comment type="caution">
    <text evidence="2">The sequence shown here is derived from an EMBL/GenBank/DDBJ whole genome shotgun (WGS) entry which is preliminary data.</text>
</comment>
<keyword evidence="1" id="KW-0812">Transmembrane</keyword>
<keyword evidence="1" id="KW-0472">Membrane</keyword>
<protein>
    <submittedName>
        <fullName evidence="2">Uncharacterized protein</fullName>
    </submittedName>
</protein>
<organism evidence="2 3">
    <name type="scientific">Snodgrassella alvi</name>
    <dbReference type="NCBI Taxonomy" id="1196083"/>
    <lineage>
        <taxon>Bacteria</taxon>
        <taxon>Pseudomonadati</taxon>
        <taxon>Pseudomonadota</taxon>
        <taxon>Betaproteobacteria</taxon>
        <taxon>Neisseriales</taxon>
        <taxon>Neisseriaceae</taxon>
        <taxon>Snodgrassella</taxon>
    </lineage>
</organism>
<sequence>MWQSGGFATEEKVDLLIGVAVVELSVVACAVGLYQVDLCISLGFSYLDERFKFYCLNTVALDTNFSG</sequence>
<dbReference type="EMBL" id="MEIV01000026">
    <property type="protein sequence ID" value="PIT63634.1"/>
    <property type="molecule type" value="Genomic_DNA"/>
</dbReference>